<keyword evidence="4" id="KW-1185">Reference proteome</keyword>
<dbReference type="EMBL" id="CP091512">
    <property type="protein sequence ID" value="UOO93267.1"/>
    <property type="molecule type" value="Genomic_DNA"/>
</dbReference>
<dbReference type="NCBIfam" id="NF033664">
    <property type="entry name" value="PACE_transport"/>
    <property type="match status" value="1"/>
</dbReference>
<feature type="transmembrane region" description="Helical" evidence="1">
    <location>
        <begin position="109"/>
        <end position="130"/>
    </location>
</feature>
<feature type="transmembrane region" description="Helical" evidence="1">
    <location>
        <begin position="12"/>
        <end position="33"/>
    </location>
</feature>
<evidence type="ECO:0000313" key="3">
    <source>
        <dbReference type="EMBL" id="UOO93267.1"/>
    </source>
</evidence>
<dbReference type="Proteomes" id="UP000832034">
    <property type="component" value="Chromosome"/>
</dbReference>
<feature type="domain" description="Chlorhexidine efflux transporter" evidence="2">
    <location>
        <begin position="73"/>
        <end position="135"/>
    </location>
</feature>
<dbReference type="Pfam" id="PF05232">
    <property type="entry name" value="BTP"/>
    <property type="match status" value="2"/>
</dbReference>
<dbReference type="RefSeq" id="WP_019957603.1">
    <property type="nucleotide sequence ID" value="NZ_CP091512.1"/>
</dbReference>
<dbReference type="InterPro" id="IPR058208">
    <property type="entry name" value="PACE"/>
</dbReference>
<name>A0ABY4EIR6_VITST</name>
<reference evidence="3" key="2">
    <citation type="journal article" date="2022" name="Res Sq">
        <title>Evolution of multicellular longitudinally dividing oral cavity symbionts (Neisseriaceae).</title>
        <authorList>
            <person name="Nyongesa S."/>
            <person name="Weber P."/>
            <person name="Bernet E."/>
            <person name="Pullido F."/>
            <person name="Nieckarz M."/>
            <person name="Delaby M."/>
            <person name="Nieves C."/>
            <person name="Viehboeck T."/>
            <person name="Krause N."/>
            <person name="Rivera-Millot A."/>
            <person name="Nakamura A."/>
            <person name="Vischer N."/>
            <person name="VanNieuwenhze M."/>
            <person name="Brun Y."/>
            <person name="Cava F."/>
            <person name="Bulgheresi S."/>
            <person name="Veyrier F."/>
        </authorList>
    </citation>
    <scope>NUCLEOTIDE SEQUENCE</scope>
    <source>
        <strain evidence="3">SAG 1488-6</strain>
    </source>
</reference>
<protein>
    <submittedName>
        <fullName evidence="3">PACE efflux transporter</fullName>
    </submittedName>
</protein>
<feature type="transmembrane region" description="Helical" evidence="1">
    <location>
        <begin position="82"/>
        <end position="103"/>
    </location>
</feature>
<dbReference type="InterPro" id="IPR007896">
    <property type="entry name" value="BTP_bacteria"/>
</dbReference>
<keyword evidence="1" id="KW-0472">Membrane</keyword>
<evidence type="ECO:0000256" key="1">
    <source>
        <dbReference type="SAM" id="Phobius"/>
    </source>
</evidence>
<organism evidence="3 4">
    <name type="scientific">Vitreoscilla stercoraria</name>
    <dbReference type="NCBI Taxonomy" id="61"/>
    <lineage>
        <taxon>Bacteria</taxon>
        <taxon>Pseudomonadati</taxon>
        <taxon>Pseudomonadota</taxon>
        <taxon>Betaproteobacteria</taxon>
        <taxon>Neisseriales</taxon>
        <taxon>Neisseriaceae</taxon>
        <taxon>Vitreoscilla</taxon>
    </lineage>
</organism>
<gene>
    <name evidence="3" type="ORF">LVJ81_04340</name>
</gene>
<proteinExistence type="predicted"/>
<evidence type="ECO:0000259" key="2">
    <source>
        <dbReference type="Pfam" id="PF05232"/>
    </source>
</evidence>
<reference evidence="3" key="1">
    <citation type="submission" date="2021-12" db="EMBL/GenBank/DDBJ databases">
        <authorList>
            <person name="Veyrier F.J."/>
        </authorList>
    </citation>
    <scope>NUCLEOTIDE SEQUENCE</scope>
    <source>
        <strain evidence="3">SAG 1488-6</strain>
    </source>
</reference>
<feature type="domain" description="Chlorhexidine efflux transporter" evidence="2">
    <location>
        <begin position="5"/>
        <end position="67"/>
    </location>
</feature>
<accession>A0ABY4EIR6</accession>
<keyword evidence="1" id="KW-0812">Transmembrane</keyword>
<keyword evidence="1" id="KW-1133">Transmembrane helix</keyword>
<evidence type="ECO:0000313" key="4">
    <source>
        <dbReference type="Proteomes" id="UP000832034"/>
    </source>
</evidence>
<feature type="transmembrane region" description="Helical" evidence="1">
    <location>
        <begin position="39"/>
        <end position="61"/>
    </location>
</feature>
<sequence>MQLQGLKRKIVQAISYEVLAIIMVSPFVATLFGKSLSNAASLSVILSMLALFWNMAFNYLFEMWEARQADTTRTLKRRIIHALGFEAGFGLLVVPITAFWLAISWQAALATNIGLMLFFMVYQFGFQWLFDKTFGLPNSALVNAK</sequence>